<comment type="caution">
    <text evidence="3">The sequence shown here is derived from an EMBL/GenBank/DDBJ whole genome shotgun (WGS) entry which is preliminary data.</text>
</comment>
<keyword evidence="4" id="KW-1185">Reference proteome</keyword>
<sequence>MANSKIQDFFNRKFFEIPKYQRGYAWNKENVRDLFNDIREAEEVKSSHYIGTVVLSKSKKSDRVFFIVDGQQRTTTITMIINALIKKLSKDDAAFYKRFYITENDVHRLKPLGKEKEFFEKLLNEKSLEPKNKSQRLLIEAYEEIEEQIEQIKDPLSFLNMIESLEILEFIEESEGDAIRIFQTVNDRGKPLSNMEKAKSLLVYFSNRYLEKKLDDKINDAFGEIFQMYDEIKFKGEELGITLIGSDKFSEDTVMRYHFVAYNDEDYDATAGYVLNFLKKRLNSYRKVGKNIGYQKVEDFINDYMESLRLFFESLNNLIKRADKKRQYFKLFAILNLSATVYPLIVKLEMLGRLENKLPSPEYKKFTFLDLIELIDVRIYKTRNTDPRAEISRFACGLNEKTTDEQIQNWLLWYNKQWMSKPNFVNYLNGYIYGNRALPHIFIDYSEHLSGTEFTMEELKKIANDRRFNPTIEHILSQKPKFTLKSHGFKSTEEYLEYEDSLGNLCVLEKNLNSGAQNKSTFEKVTVYDKSIFKMTKNISSQISINREFKKKDIEERTELIADYLVKKWWC</sequence>
<dbReference type="Pfam" id="PF07510">
    <property type="entry name" value="GmrSD_C"/>
    <property type="match status" value="1"/>
</dbReference>
<evidence type="ECO:0000313" key="4">
    <source>
        <dbReference type="Proteomes" id="UP001255185"/>
    </source>
</evidence>
<gene>
    <name evidence="3" type="ORF">J2X31_002860</name>
</gene>
<organism evidence="3 4">
    <name type="scientific">Flavobacterium arsenatis</name>
    <dbReference type="NCBI Taxonomy" id="1484332"/>
    <lineage>
        <taxon>Bacteria</taxon>
        <taxon>Pseudomonadati</taxon>
        <taxon>Bacteroidota</taxon>
        <taxon>Flavobacteriia</taxon>
        <taxon>Flavobacteriales</taxon>
        <taxon>Flavobacteriaceae</taxon>
        <taxon>Flavobacterium</taxon>
    </lineage>
</organism>
<feature type="domain" description="GmrSD restriction endonucleases N-terminal" evidence="1">
    <location>
        <begin position="6"/>
        <end position="202"/>
    </location>
</feature>
<evidence type="ECO:0000259" key="2">
    <source>
        <dbReference type="Pfam" id="PF07510"/>
    </source>
</evidence>
<dbReference type="PANTHER" id="PTHR35149:SF2">
    <property type="entry name" value="DUF262 DOMAIN-CONTAINING PROTEIN"/>
    <property type="match status" value="1"/>
</dbReference>
<proteinExistence type="predicted"/>
<dbReference type="Proteomes" id="UP001255185">
    <property type="component" value="Unassembled WGS sequence"/>
</dbReference>
<protein>
    <submittedName>
        <fullName evidence="3">Uncharacterized protein with ParB-like and HNH nuclease domain</fullName>
    </submittedName>
</protein>
<dbReference type="RefSeq" id="WP_310027462.1">
    <property type="nucleotide sequence ID" value="NZ_JAVDVI010000013.1"/>
</dbReference>
<dbReference type="PANTHER" id="PTHR35149">
    <property type="entry name" value="SLL5132 PROTEIN"/>
    <property type="match status" value="1"/>
</dbReference>
<accession>A0ABU1TSI5</accession>
<dbReference type="InterPro" id="IPR004919">
    <property type="entry name" value="GmrSD_N"/>
</dbReference>
<dbReference type="Pfam" id="PF03235">
    <property type="entry name" value="GmrSD_N"/>
    <property type="match status" value="1"/>
</dbReference>
<dbReference type="InterPro" id="IPR011089">
    <property type="entry name" value="GmrSD_C"/>
</dbReference>
<feature type="domain" description="GmrSD restriction endonucleases C-terminal" evidence="2">
    <location>
        <begin position="455"/>
        <end position="562"/>
    </location>
</feature>
<reference evidence="3 4" key="1">
    <citation type="submission" date="2023-07" db="EMBL/GenBank/DDBJ databases">
        <title>Sorghum-associated microbial communities from plants grown in Nebraska, USA.</title>
        <authorList>
            <person name="Schachtman D."/>
        </authorList>
    </citation>
    <scope>NUCLEOTIDE SEQUENCE [LARGE SCALE GENOMIC DNA]</scope>
    <source>
        <strain evidence="3 4">3773</strain>
    </source>
</reference>
<evidence type="ECO:0000259" key="1">
    <source>
        <dbReference type="Pfam" id="PF03235"/>
    </source>
</evidence>
<evidence type="ECO:0000313" key="3">
    <source>
        <dbReference type="EMBL" id="MDR6968834.1"/>
    </source>
</evidence>
<dbReference type="EMBL" id="JAVDVI010000013">
    <property type="protein sequence ID" value="MDR6968834.1"/>
    <property type="molecule type" value="Genomic_DNA"/>
</dbReference>
<name>A0ABU1TSI5_9FLAO</name>